<gene>
    <name evidence="4" type="ORF">AM2010_8</name>
</gene>
<dbReference type="CDD" id="cd02224">
    <property type="entry name" value="cupin_SPO2919-like"/>
    <property type="match status" value="1"/>
</dbReference>
<dbReference type="InterPro" id="IPR014710">
    <property type="entry name" value="RmlC-like_jellyroll"/>
</dbReference>
<dbReference type="AlphaFoldDB" id="A0A0G3X690"/>
<organism evidence="4 5">
    <name type="scientific">Pelagerythrobacter marensis</name>
    <dbReference type="NCBI Taxonomy" id="543877"/>
    <lineage>
        <taxon>Bacteria</taxon>
        <taxon>Pseudomonadati</taxon>
        <taxon>Pseudomonadota</taxon>
        <taxon>Alphaproteobacteria</taxon>
        <taxon>Sphingomonadales</taxon>
        <taxon>Erythrobacteraceae</taxon>
        <taxon>Pelagerythrobacter</taxon>
    </lineage>
</organism>
<dbReference type="Gene3D" id="2.60.120.10">
    <property type="entry name" value="Jelly Rolls"/>
    <property type="match status" value="1"/>
</dbReference>
<evidence type="ECO:0000259" key="3">
    <source>
        <dbReference type="Pfam" id="PF07883"/>
    </source>
</evidence>
<dbReference type="Pfam" id="PF07883">
    <property type="entry name" value="Cupin_2"/>
    <property type="match status" value="1"/>
</dbReference>
<dbReference type="EMBL" id="CP011805">
    <property type="protein sequence ID" value="AKM06104.1"/>
    <property type="molecule type" value="Genomic_DNA"/>
</dbReference>
<accession>A0A0G3X690</accession>
<feature type="domain" description="Cupin type-2" evidence="3">
    <location>
        <begin position="46"/>
        <end position="117"/>
    </location>
</feature>
<dbReference type="RefSeq" id="WP_047805347.1">
    <property type="nucleotide sequence ID" value="NZ_CP011805.1"/>
</dbReference>
<dbReference type="PANTHER" id="PTHR35848">
    <property type="entry name" value="OXALATE-BINDING PROTEIN"/>
    <property type="match status" value="1"/>
</dbReference>
<sequence>MPRIDLDALPQTNATGYPAPHDRAVEGRWYRRLAPASGLTAMGASHVVLKPGAWSSQRHWHAAEDELLVMLSGEAVLVEDEGETVLRAGDVAAWPMGMRNGHHLQNRGAQDCVFVAISAGDRAADRGEYPDIDMVFASEGYARRDGTPYDAKRTP</sequence>
<dbReference type="KEGG" id="amx:AM2010_8"/>
<keyword evidence="5" id="KW-1185">Reference proteome</keyword>
<evidence type="ECO:0000313" key="5">
    <source>
        <dbReference type="Proteomes" id="UP000037643"/>
    </source>
</evidence>
<dbReference type="STRING" id="543877.AM2010_8"/>
<evidence type="ECO:0000313" key="4">
    <source>
        <dbReference type="EMBL" id="AKM06104.1"/>
    </source>
</evidence>
<dbReference type="SUPFAM" id="SSF51182">
    <property type="entry name" value="RmlC-like cupins"/>
    <property type="match status" value="1"/>
</dbReference>
<evidence type="ECO:0000256" key="1">
    <source>
        <dbReference type="ARBA" id="ARBA00022723"/>
    </source>
</evidence>
<dbReference type="InterPro" id="IPR051610">
    <property type="entry name" value="GPI/OXD"/>
</dbReference>
<reference evidence="4 5" key="1">
    <citation type="submission" date="2015-06" db="EMBL/GenBank/DDBJ databases">
        <authorList>
            <person name="Kim K.M."/>
        </authorList>
    </citation>
    <scope>NUCLEOTIDE SEQUENCE [LARGE SCALE GENOMIC DNA]</scope>
    <source>
        <strain evidence="4 5">KCTC 22370</strain>
    </source>
</reference>
<dbReference type="InterPro" id="IPR013096">
    <property type="entry name" value="Cupin_2"/>
</dbReference>
<dbReference type="PATRIC" id="fig|543877.4.peg.8"/>
<dbReference type="Proteomes" id="UP000037643">
    <property type="component" value="Chromosome"/>
</dbReference>
<dbReference type="OrthoDB" id="5290459at2"/>
<dbReference type="PANTHER" id="PTHR35848:SF9">
    <property type="entry name" value="SLL1358 PROTEIN"/>
    <property type="match status" value="1"/>
</dbReference>
<feature type="region of interest" description="Disordered" evidence="2">
    <location>
        <begin position="1"/>
        <end position="21"/>
    </location>
</feature>
<keyword evidence="1" id="KW-0479">Metal-binding</keyword>
<dbReference type="InterPro" id="IPR011051">
    <property type="entry name" value="RmlC_Cupin_sf"/>
</dbReference>
<evidence type="ECO:0000256" key="2">
    <source>
        <dbReference type="SAM" id="MobiDB-lite"/>
    </source>
</evidence>
<protein>
    <submittedName>
        <fullName evidence="4">Transcriptional regulator</fullName>
    </submittedName>
</protein>
<proteinExistence type="predicted"/>
<name>A0A0G3X690_9SPHN</name>
<dbReference type="GO" id="GO:0046872">
    <property type="term" value="F:metal ion binding"/>
    <property type="evidence" value="ECO:0007669"/>
    <property type="project" value="UniProtKB-KW"/>
</dbReference>